<evidence type="ECO:0000256" key="2">
    <source>
        <dbReference type="ARBA" id="ARBA00008333"/>
    </source>
</evidence>
<feature type="transmembrane region" description="Helical" evidence="6">
    <location>
        <begin position="191"/>
        <end position="215"/>
    </location>
</feature>
<feature type="transmembrane region" description="Helical" evidence="6">
    <location>
        <begin position="6"/>
        <end position="27"/>
    </location>
</feature>
<organism evidence="7 8">
    <name type="scientific">Breoghania corrubedonensis</name>
    <dbReference type="NCBI Taxonomy" id="665038"/>
    <lineage>
        <taxon>Bacteria</taxon>
        <taxon>Pseudomonadati</taxon>
        <taxon>Pseudomonadota</taxon>
        <taxon>Alphaproteobacteria</taxon>
        <taxon>Hyphomicrobiales</taxon>
        <taxon>Stappiaceae</taxon>
        <taxon>Breoghania</taxon>
    </lineage>
</organism>
<keyword evidence="5 6" id="KW-0472">Membrane</keyword>
<dbReference type="InterPro" id="IPR004923">
    <property type="entry name" value="FTR1/Fip1/EfeU"/>
</dbReference>
<feature type="transmembrane region" description="Helical" evidence="6">
    <location>
        <begin position="248"/>
        <end position="265"/>
    </location>
</feature>
<gene>
    <name evidence="7" type="ORF">C8N35_103100</name>
</gene>
<proteinExistence type="inferred from homology"/>
<comment type="caution">
    <text evidence="7">The sequence shown here is derived from an EMBL/GenBank/DDBJ whole genome shotgun (WGS) entry which is preliminary data.</text>
</comment>
<dbReference type="PANTHER" id="PTHR31632:SF2">
    <property type="entry name" value="PLASMA MEMBRANE IRON PERMEASE"/>
    <property type="match status" value="1"/>
</dbReference>
<feature type="transmembrane region" description="Helical" evidence="6">
    <location>
        <begin position="149"/>
        <end position="171"/>
    </location>
</feature>
<name>A0A2T5VAZ6_9HYPH</name>
<evidence type="ECO:0000256" key="1">
    <source>
        <dbReference type="ARBA" id="ARBA00004141"/>
    </source>
</evidence>
<dbReference type="EMBL" id="QAYG01000003">
    <property type="protein sequence ID" value="PTW60919.1"/>
    <property type="molecule type" value="Genomic_DNA"/>
</dbReference>
<feature type="transmembrane region" description="Helical" evidence="6">
    <location>
        <begin position="71"/>
        <end position="92"/>
    </location>
</feature>
<keyword evidence="8" id="KW-1185">Reference proteome</keyword>
<dbReference type="AlphaFoldDB" id="A0A2T5VAZ6"/>
<dbReference type="GO" id="GO:0033573">
    <property type="term" value="C:high-affinity iron permease complex"/>
    <property type="evidence" value="ECO:0007669"/>
    <property type="project" value="InterPro"/>
</dbReference>
<evidence type="ECO:0000313" key="8">
    <source>
        <dbReference type="Proteomes" id="UP000244081"/>
    </source>
</evidence>
<dbReference type="OrthoDB" id="7260758at2"/>
<accession>A0A2T5VAZ6</accession>
<keyword evidence="3 6" id="KW-0812">Transmembrane</keyword>
<protein>
    <submittedName>
        <fullName evidence="7">High-affinity iron transporter</fullName>
    </submittedName>
</protein>
<evidence type="ECO:0000256" key="6">
    <source>
        <dbReference type="SAM" id="Phobius"/>
    </source>
</evidence>
<feature type="transmembrane region" description="Helical" evidence="6">
    <location>
        <begin position="39"/>
        <end position="59"/>
    </location>
</feature>
<keyword evidence="4 6" id="KW-1133">Transmembrane helix</keyword>
<comment type="subcellular location">
    <subcellularLocation>
        <location evidence="1">Membrane</location>
        <topology evidence="1">Multi-pass membrane protein</topology>
    </subcellularLocation>
</comment>
<evidence type="ECO:0000256" key="3">
    <source>
        <dbReference type="ARBA" id="ARBA00022692"/>
    </source>
</evidence>
<evidence type="ECO:0000256" key="5">
    <source>
        <dbReference type="ARBA" id="ARBA00023136"/>
    </source>
</evidence>
<evidence type="ECO:0000313" key="7">
    <source>
        <dbReference type="EMBL" id="PTW60919.1"/>
    </source>
</evidence>
<dbReference type="GO" id="GO:0015093">
    <property type="term" value="F:ferrous iron transmembrane transporter activity"/>
    <property type="evidence" value="ECO:0007669"/>
    <property type="project" value="TreeGrafter"/>
</dbReference>
<reference evidence="7 8" key="1">
    <citation type="submission" date="2018-04" db="EMBL/GenBank/DDBJ databases">
        <title>Genomic Encyclopedia of Archaeal and Bacterial Type Strains, Phase II (KMG-II): from individual species to whole genera.</title>
        <authorList>
            <person name="Goeker M."/>
        </authorList>
    </citation>
    <scope>NUCLEOTIDE SEQUENCE [LARGE SCALE GENOMIC DNA]</scope>
    <source>
        <strain evidence="7 8">DSM 23382</strain>
    </source>
</reference>
<dbReference type="RefSeq" id="WP_107989745.1">
    <property type="nucleotide sequence ID" value="NZ_QAYG01000003.1"/>
</dbReference>
<dbReference type="Pfam" id="PF03239">
    <property type="entry name" value="FTR1"/>
    <property type="match status" value="1"/>
</dbReference>
<dbReference type="Proteomes" id="UP000244081">
    <property type="component" value="Unassembled WGS sequence"/>
</dbReference>
<evidence type="ECO:0000256" key="4">
    <source>
        <dbReference type="ARBA" id="ARBA00022989"/>
    </source>
</evidence>
<comment type="similarity">
    <text evidence="2">Belongs to the oxidase-dependent Fe transporter (OFeT) (TC 9.A.10.1) family.</text>
</comment>
<dbReference type="PANTHER" id="PTHR31632">
    <property type="entry name" value="IRON TRANSPORTER FTH1"/>
    <property type="match status" value="1"/>
</dbReference>
<sequence length="284" mass="30388">MTTQILFIVWRESVEALLVIGILNAWITHNAAYSAGRRYLWGGVLAGLAVAIVLAYGLLEASAVMSGESLEYFQAALVLIAAGLIVQMVFWMRKHGRQLKRELQQGVESAAESGRWWTVTILAAIAVAREGSETVVFLYGMFAAGPAVSTWTVVGASAAGFALALLTYGVLQLGGRVLSWRLFFSVTEAMLLLLACALFTTGIGDLASLGLIPYMDPVWDTSFILDDMSRFGGIVASLTGYRAMPDPATVTVWVVFWGGVALLFARAKRVNKAGEAAPATAATQ</sequence>